<dbReference type="OrthoDB" id="4331359at2"/>
<dbReference type="AlphaFoldDB" id="A0A100Y660"/>
<keyword evidence="2" id="KW-1185">Reference proteome</keyword>
<proteinExistence type="predicted"/>
<sequence length="79" mass="8424">MPTTETQTAAIVGMLTAATGTEPTVDRTPDCIRIEAPLPDDLGAAQRQAVLLALAECDRYGHIRTADGATVWAELDKEE</sequence>
<evidence type="ECO:0000313" key="2">
    <source>
        <dbReference type="Proteomes" id="UP000054011"/>
    </source>
</evidence>
<dbReference type="Proteomes" id="UP000054011">
    <property type="component" value="Unassembled WGS sequence"/>
</dbReference>
<accession>A0A100Y660</accession>
<dbReference type="EMBL" id="LNSV01000027">
    <property type="protein sequence ID" value="KUH38371.1"/>
    <property type="molecule type" value="Genomic_DNA"/>
</dbReference>
<reference evidence="1 2" key="1">
    <citation type="submission" date="2015-11" db="EMBL/GenBank/DDBJ databases">
        <title>Genome-wide analysis reveals the secondary metabolome in Streptomyces kanasensis ZX01.</title>
        <authorList>
            <person name="Zhang G."/>
            <person name="Han L."/>
            <person name="Feng J."/>
            <person name="Zhang X."/>
        </authorList>
    </citation>
    <scope>NUCLEOTIDE SEQUENCE [LARGE SCALE GENOMIC DNA]</scope>
    <source>
        <strain evidence="1 2">ZX01</strain>
    </source>
</reference>
<comment type="caution">
    <text evidence="1">The sequence shown here is derived from an EMBL/GenBank/DDBJ whole genome shotgun (WGS) entry which is preliminary data.</text>
</comment>
<name>A0A100Y660_9ACTN</name>
<gene>
    <name evidence="1" type="ORF">ATE80_12950</name>
</gene>
<protein>
    <submittedName>
        <fullName evidence="1">Uncharacterized protein</fullName>
    </submittedName>
</protein>
<organism evidence="1 2">
    <name type="scientific">Streptomyces kanasensis</name>
    <dbReference type="NCBI Taxonomy" id="936756"/>
    <lineage>
        <taxon>Bacteria</taxon>
        <taxon>Bacillati</taxon>
        <taxon>Actinomycetota</taxon>
        <taxon>Actinomycetes</taxon>
        <taxon>Kitasatosporales</taxon>
        <taxon>Streptomycetaceae</taxon>
        <taxon>Streptomyces</taxon>
    </lineage>
</organism>
<dbReference type="STRING" id="936756.ATE80_12950"/>
<dbReference type="RefSeq" id="WP_058942348.1">
    <property type="nucleotide sequence ID" value="NZ_LNSV01000027.1"/>
</dbReference>
<evidence type="ECO:0000313" key="1">
    <source>
        <dbReference type="EMBL" id="KUH38371.1"/>
    </source>
</evidence>